<dbReference type="AlphaFoldDB" id="A0A8H5HKB5"/>
<dbReference type="GO" id="GO:0006121">
    <property type="term" value="P:mitochondrial electron transport, succinate to ubiquinone"/>
    <property type="evidence" value="ECO:0007669"/>
    <property type="project" value="TreeGrafter"/>
</dbReference>
<evidence type="ECO:0000256" key="11">
    <source>
        <dbReference type="PIRSR" id="PIRSR607992-2"/>
    </source>
</evidence>
<evidence type="ECO:0000256" key="12">
    <source>
        <dbReference type="RuleBase" id="RU364031"/>
    </source>
</evidence>
<evidence type="ECO:0000256" key="2">
    <source>
        <dbReference type="ARBA" id="ARBA00007294"/>
    </source>
</evidence>
<keyword evidence="3" id="KW-0813">Transport</keyword>
<evidence type="ECO:0000256" key="10">
    <source>
        <dbReference type="PIRSR" id="PIRSR607992-1"/>
    </source>
</evidence>
<keyword evidence="11" id="KW-0408">Iron</keyword>
<name>A0A8H5HKB5_9AGAR</name>
<dbReference type="InterPro" id="IPR034804">
    <property type="entry name" value="SQR/QFR_C/D"/>
</dbReference>
<dbReference type="PANTHER" id="PTHR13337">
    <property type="entry name" value="SUCCINATE DEHYDROGENASE"/>
    <property type="match status" value="1"/>
</dbReference>
<proteinExistence type="inferred from homology"/>
<keyword evidence="8 12" id="KW-0496">Mitochondrion</keyword>
<evidence type="ECO:0000256" key="9">
    <source>
        <dbReference type="ARBA" id="ARBA00023136"/>
    </source>
</evidence>
<keyword evidence="5 12" id="KW-0999">Mitochondrion inner membrane</keyword>
<evidence type="ECO:0000256" key="5">
    <source>
        <dbReference type="ARBA" id="ARBA00022792"/>
    </source>
</evidence>
<dbReference type="Proteomes" id="UP000565441">
    <property type="component" value="Unassembled WGS sequence"/>
</dbReference>
<evidence type="ECO:0000256" key="6">
    <source>
        <dbReference type="ARBA" id="ARBA00022946"/>
    </source>
</evidence>
<evidence type="ECO:0000256" key="4">
    <source>
        <dbReference type="ARBA" id="ARBA00022692"/>
    </source>
</evidence>
<reference evidence="13 14" key="1">
    <citation type="journal article" date="2020" name="ISME J.">
        <title>Uncovering the hidden diversity of litter-decomposition mechanisms in mushroom-forming fungi.</title>
        <authorList>
            <person name="Floudas D."/>
            <person name="Bentzer J."/>
            <person name="Ahren D."/>
            <person name="Johansson T."/>
            <person name="Persson P."/>
            <person name="Tunlid A."/>
        </authorList>
    </citation>
    <scope>NUCLEOTIDE SEQUENCE [LARGE SCALE GENOMIC DNA]</scope>
    <source>
        <strain evidence="13 14">CBS 661.87</strain>
    </source>
</reference>
<keyword evidence="6 12" id="KW-0809">Transit peptide</keyword>
<dbReference type="GO" id="GO:0006099">
    <property type="term" value="P:tricarboxylic acid cycle"/>
    <property type="evidence" value="ECO:0007669"/>
    <property type="project" value="TreeGrafter"/>
</dbReference>
<dbReference type="GO" id="GO:0020037">
    <property type="term" value="F:heme binding"/>
    <property type="evidence" value="ECO:0007669"/>
    <property type="project" value="TreeGrafter"/>
</dbReference>
<keyword evidence="11" id="KW-0479">Metal-binding</keyword>
<comment type="similarity">
    <text evidence="2 12">Belongs to the CybS family.</text>
</comment>
<evidence type="ECO:0000256" key="7">
    <source>
        <dbReference type="ARBA" id="ARBA00022989"/>
    </source>
</evidence>
<evidence type="ECO:0000313" key="13">
    <source>
        <dbReference type="EMBL" id="KAF5385126.1"/>
    </source>
</evidence>
<organism evidence="13 14">
    <name type="scientific">Tricholomella constricta</name>
    <dbReference type="NCBI Taxonomy" id="117010"/>
    <lineage>
        <taxon>Eukaryota</taxon>
        <taxon>Fungi</taxon>
        <taxon>Dikarya</taxon>
        <taxon>Basidiomycota</taxon>
        <taxon>Agaricomycotina</taxon>
        <taxon>Agaricomycetes</taxon>
        <taxon>Agaricomycetidae</taxon>
        <taxon>Agaricales</taxon>
        <taxon>Tricholomatineae</taxon>
        <taxon>Lyophyllaceae</taxon>
        <taxon>Tricholomella</taxon>
    </lineage>
</organism>
<keyword evidence="9 12" id="KW-0472">Membrane</keyword>
<feature type="binding site" description="axial binding residue" evidence="11">
    <location>
        <position position="159"/>
    </location>
    <ligand>
        <name>heme b</name>
        <dbReference type="ChEBI" id="CHEBI:60344"/>
        <note>ligand shared with SDHC</note>
    </ligand>
    <ligandPart>
        <name>Fe</name>
        <dbReference type="ChEBI" id="CHEBI:18248"/>
    </ligandPart>
</feature>
<dbReference type="Gene3D" id="1.20.1300.10">
    <property type="entry name" value="Fumarate reductase/succinate dehydrogenase, transmembrane subunit"/>
    <property type="match status" value="1"/>
</dbReference>
<dbReference type="FunFam" id="1.20.1300.10:FF:000007">
    <property type="entry name" value="Succinate dehydrogenase [ubiquinone] cytochrome b small subunit"/>
    <property type="match status" value="1"/>
</dbReference>
<evidence type="ECO:0000256" key="3">
    <source>
        <dbReference type="ARBA" id="ARBA00022448"/>
    </source>
</evidence>
<evidence type="ECO:0000256" key="1">
    <source>
        <dbReference type="ARBA" id="ARBA00004448"/>
    </source>
</evidence>
<keyword evidence="7" id="KW-1133">Transmembrane helix</keyword>
<dbReference type="GO" id="GO:0046872">
    <property type="term" value="F:metal ion binding"/>
    <property type="evidence" value="ECO:0007669"/>
    <property type="project" value="UniProtKB-KW"/>
</dbReference>
<dbReference type="OrthoDB" id="18577at2759"/>
<evidence type="ECO:0000256" key="8">
    <source>
        <dbReference type="ARBA" id="ARBA00023128"/>
    </source>
</evidence>
<evidence type="ECO:0000313" key="14">
    <source>
        <dbReference type="Proteomes" id="UP000565441"/>
    </source>
</evidence>
<dbReference type="GO" id="GO:0048039">
    <property type="term" value="F:ubiquinone binding"/>
    <property type="evidence" value="ECO:0007669"/>
    <property type="project" value="TreeGrafter"/>
</dbReference>
<accession>A0A8H5HKB5</accession>
<protein>
    <recommendedName>
        <fullName evidence="12">Succinate dehydrogenase [ubiquinone] cytochrome b small subunit</fullName>
    </recommendedName>
</protein>
<dbReference type="InterPro" id="IPR007992">
    <property type="entry name" value="CybS"/>
</dbReference>
<dbReference type="GO" id="GO:0005743">
    <property type="term" value="C:mitochondrial inner membrane"/>
    <property type="evidence" value="ECO:0007669"/>
    <property type="project" value="UniProtKB-SubCell"/>
</dbReference>
<gene>
    <name evidence="13" type="ORF">D9615_000892</name>
</gene>
<comment type="caution">
    <text evidence="13">The sequence shown here is derived from an EMBL/GenBank/DDBJ whole genome shotgun (WGS) entry which is preliminary data.</text>
</comment>
<dbReference type="GO" id="GO:0098796">
    <property type="term" value="C:membrane protein complex"/>
    <property type="evidence" value="ECO:0007669"/>
    <property type="project" value="UniProtKB-ARBA"/>
</dbReference>
<sequence>MDALMQLLTNHFAQSAEVSGCNSELVIGCAARGNIDSVKSPPPPPNPGGLLMASSLIVRSSLPRALAQRSALRITANKGRHSTSDATNATYIPGGPVYKGTVNDPTTFPPPSRSHGSYHWAFERLLSASLVPITAAAYVTSGTNYPIVDGLLGISLIMHSHIGFDSALVDYVHKRKFPILGPAASWALRATTVGVLVGVYQFNTNDIGLTELIAKVWSA</sequence>
<comment type="subcellular location">
    <subcellularLocation>
        <location evidence="1 12">Mitochondrion inner membrane</location>
        <topology evidence="1 12">Multi-pass membrane protein</topology>
    </subcellularLocation>
</comment>
<keyword evidence="14" id="KW-1185">Reference proteome</keyword>
<dbReference type="Pfam" id="PF05328">
    <property type="entry name" value="CybS"/>
    <property type="match status" value="1"/>
</dbReference>
<dbReference type="CDD" id="cd03496">
    <property type="entry name" value="SQR_TypeC_CybS"/>
    <property type="match status" value="1"/>
</dbReference>
<dbReference type="EMBL" id="JAACJP010000004">
    <property type="protein sequence ID" value="KAF5385126.1"/>
    <property type="molecule type" value="Genomic_DNA"/>
</dbReference>
<keyword evidence="4" id="KW-0812">Transmembrane</keyword>
<feature type="binding site" evidence="10">
    <location>
        <position position="171"/>
    </location>
    <ligand>
        <name>a ubiquinone</name>
        <dbReference type="ChEBI" id="CHEBI:16389"/>
        <note>ligand shared with IP/SDHB</note>
    </ligand>
</feature>
<dbReference type="PANTHER" id="PTHR13337:SF2">
    <property type="entry name" value="SUCCINATE DEHYDROGENASE [UBIQUINONE] CYTOCHROME B SMALL SUBUNIT, MITOCHONDRIAL"/>
    <property type="match status" value="1"/>
</dbReference>